<dbReference type="GO" id="GO:0006974">
    <property type="term" value="P:DNA damage response"/>
    <property type="evidence" value="ECO:0007669"/>
    <property type="project" value="InterPro"/>
</dbReference>
<dbReference type="Proteomes" id="UP000266861">
    <property type="component" value="Unassembled WGS sequence"/>
</dbReference>
<organism evidence="1 2">
    <name type="scientific">Diversispora epigaea</name>
    <dbReference type="NCBI Taxonomy" id="1348612"/>
    <lineage>
        <taxon>Eukaryota</taxon>
        <taxon>Fungi</taxon>
        <taxon>Fungi incertae sedis</taxon>
        <taxon>Mucoromycota</taxon>
        <taxon>Glomeromycotina</taxon>
        <taxon>Glomeromycetes</taxon>
        <taxon>Diversisporales</taxon>
        <taxon>Diversisporaceae</taxon>
        <taxon>Diversispora</taxon>
    </lineage>
</organism>
<dbReference type="PANTHER" id="PTHR21052">
    <property type="entry name" value="SPERMATOGENESIS ASSOCIATED 11-RELATED"/>
    <property type="match status" value="1"/>
</dbReference>
<dbReference type="AlphaFoldDB" id="A0A397JI78"/>
<name>A0A397JI78_9GLOM</name>
<dbReference type="InterPro" id="IPR032870">
    <property type="entry name" value="ALKBH7-like"/>
</dbReference>
<evidence type="ECO:0008006" key="3">
    <source>
        <dbReference type="Google" id="ProtNLM"/>
    </source>
</evidence>
<dbReference type="STRING" id="1348612.A0A397JI78"/>
<dbReference type="Gene3D" id="2.60.120.590">
    <property type="entry name" value="Alpha-ketoglutarate-dependent dioxygenase AlkB-like"/>
    <property type="match status" value="1"/>
</dbReference>
<dbReference type="OrthoDB" id="28127at2759"/>
<reference evidence="1 2" key="1">
    <citation type="submission" date="2018-08" db="EMBL/GenBank/DDBJ databases">
        <title>Genome and evolution of the arbuscular mycorrhizal fungus Diversispora epigaea (formerly Glomus versiforme) and its bacterial endosymbionts.</title>
        <authorList>
            <person name="Sun X."/>
            <person name="Fei Z."/>
            <person name="Harrison M."/>
        </authorList>
    </citation>
    <scope>NUCLEOTIDE SEQUENCE [LARGE SCALE GENOMIC DNA]</scope>
    <source>
        <strain evidence="1 2">IT104</strain>
    </source>
</reference>
<protein>
    <recommendedName>
        <fullName evidence="3">Alpha-ketoglutarate-dependent dioxygenase AlkB-like domain-containing protein</fullName>
    </recommendedName>
</protein>
<accession>A0A397JI78</accession>
<gene>
    <name evidence="1" type="ORF">Glove_42g35</name>
</gene>
<sequence length="260" mass="30689">MLKISYTFFKLTIPPLLLSVNNNNNFRKRFKQFPFCHHYINDTNAQNPPESLKYFDYSHINSSIQPNQSNQSNFSLDDFIILPNHFTSLEQEFLLDQSLKKFKRILGKKVTYKDGHFDGVIHGYRECQSTHWDDDKKMNEIFNKKIFSLFPENLRWLPVHLLELTNYGGIKAHIDNVEYSGNIVAGVCLMSSIVMRLRHINNPQFYFDALLEPGCLYIQRDSIRYNFTHEIPANPTEHKFKGNIIPKLHRISLMFRNLKE</sequence>
<proteinExistence type="predicted"/>
<evidence type="ECO:0000313" key="1">
    <source>
        <dbReference type="EMBL" id="RHZ86952.1"/>
    </source>
</evidence>
<dbReference type="EMBL" id="PQFF01000040">
    <property type="protein sequence ID" value="RHZ86952.1"/>
    <property type="molecule type" value="Genomic_DNA"/>
</dbReference>
<dbReference type="PANTHER" id="PTHR21052:SF0">
    <property type="entry name" value="ALPHA-KETOGLUTARATE-DEPENDENT DIOXYGENASE ALKB HOMOLOG 7, MITOCHONDRIAL"/>
    <property type="match status" value="1"/>
</dbReference>
<dbReference type="InterPro" id="IPR037151">
    <property type="entry name" value="AlkB-like_sf"/>
</dbReference>
<dbReference type="SUPFAM" id="SSF51197">
    <property type="entry name" value="Clavaminate synthase-like"/>
    <property type="match status" value="1"/>
</dbReference>
<dbReference type="GO" id="GO:0005759">
    <property type="term" value="C:mitochondrial matrix"/>
    <property type="evidence" value="ECO:0007669"/>
    <property type="project" value="TreeGrafter"/>
</dbReference>
<dbReference type="GO" id="GO:0006631">
    <property type="term" value="P:fatty acid metabolic process"/>
    <property type="evidence" value="ECO:0007669"/>
    <property type="project" value="TreeGrafter"/>
</dbReference>
<comment type="caution">
    <text evidence="1">The sequence shown here is derived from an EMBL/GenBank/DDBJ whole genome shotgun (WGS) entry which is preliminary data.</text>
</comment>
<keyword evidence="2" id="KW-1185">Reference proteome</keyword>
<evidence type="ECO:0000313" key="2">
    <source>
        <dbReference type="Proteomes" id="UP000266861"/>
    </source>
</evidence>